<protein>
    <recommendedName>
        <fullName evidence="3">Phage protein</fullName>
    </recommendedName>
</protein>
<reference evidence="2" key="1">
    <citation type="journal article" date="2019" name="Int. J. Syst. Evol. Microbiol.">
        <title>The Global Catalogue of Microorganisms (GCM) 10K type strain sequencing project: providing services to taxonomists for standard genome sequencing and annotation.</title>
        <authorList>
            <consortium name="The Broad Institute Genomics Platform"/>
            <consortium name="The Broad Institute Genome Sequencing Center for Infectious Disease"/>
            <person name="Wu L."/>
            <person name="Ma J."/>
        </authorList>
    </citation>
    <scope>NUCLEOTIDE SEQUENCE [LARGE SCALE GENOMIC DNA]</scope>
    <source>
        <strain evidence="2">CCUG 56607</strain>
    </source>
</reference>
<dbReference type="EMBL" id="JBHTKL010000005">
    <property type="protein sequence ID" value="MFD1019616.1"/>
    <property type="molecule type" value="Genomic_DNA"/>
</dbReference>
<keyword evidence="2" id="KW-1185">Reference proteome</keyword>
<dbReference type="Proteomes" id="UP001596990">
    <property type="component" value="Unassembled WGS sequence"/>
</dbReference>
<dbReference type="RefSeq" id="WP_386059792.1">
    <property type="nucleotide sequence ID" value="NZ_JBHTKL010000005.1"/>
</dbReference>
<evidence type="ECO:0008006" key="3">
    <source>
        <dbReference type="Google" id="ProtNLM"/>
    </source>
</evidence>
<name>A0ABW3L1D2_9BACI</name>
<evidence type="ECO:0000313" key="1">
    <source>
        <dbReference type="EMBL" id="MFD1019616.1"/>
    </source>
</evidence>
<proteinExistence type="predicted"/>
<evidence type="ECO:0000313" key="2">
    <source>
        <dbReference type="Proteomes" id="UP001596990"/>
    </source>
</evidence>
<organism evidence="1 2">
    <name type="scientific">Thalassobacillus hwangdonensis</name>
    <dbReference type="NCBI Taxonomy" id="546108"/>
    <lineage>
        <taxon>Bacteria</taxon>
        <taxon>Bacillati</taxon>
        <taxon>Bacillota</taxon>
        <taxon>Bacilli</taxon>
        <taxon>Bacillales</taxon>
        <taxon>Bacillaceae</taxon>
        <taxon>Thalassobacillus</taxon>
    </lineage>
</organism>
<gene>
    <name evidence="1" type="ORF">ACFQ2J_10570</name>
</gene>
<comment type="caution">
    <text evidence="1">The sequence shown here is derived from an EMBL/GenBank/DDBJ whole genome shotgun (WGS) entry which is preliminary data.</text>
</comment>
<accession>A0ABW3L1D2</accession>
<sequence length="90" mass="10796">MLKDFLEDEISDEEFYKAIVEFISSWNIRCGEYEGNRFVIKKKDHENFLVYDEYEIDGKRVTHQTVPITKKDLLEKIHEHARKQGFTVTL</sequence>